<dbReference type="SUPFAM" id="SSF54928">
    <property type="entry name" value="RNA-binding domain, RBD"/>
    <property type="match status" value="2"/>
</dbReference>
<evidence type="ECO:0000256" key="2">
    <source>
        <dbReference type="ARBA" id="ARBA00022664"/>
    </source>
</evidence>
<evidence type="ECO:0000259" key="8">
    <source>
        <dbReference type="PROSITE" id="PS50102"/>
    </source>
</evidence>
<gene>
    <name evidence="9" type="ORF">M153_1342700083</name>
</gene>
<dbReference type="PANTHER" id="PTHR23003">
    <property type="entry name" value="RNA RECOGNITION MOTIF RRM DOMAIN CONTAINING PROTEIN"/>
    <property type="match status" value="1"/>
</dbReference>
<dbReference type="AlphaFoldDB" id="A0A0R0LRB3"/>
<dbReference type="GO" id="GO:0003729">
    <property type="term" value="F:mRNA binding"/>
    <property type="evidence" value="ECO:0007669"/>
    <property type="project" value="TreeGrafter"/>
</dbReference>
<dbReference type="VEuPathDB" id="MicrosporidiaDB:M153_1342700083"/>
<evidence type="ECO:0000256" key="1">
    <source>
        <dbReference type="ARBA" id="ARBA00004123"/>
    </source>
</evidence>
<dbReference type="Gene3D" id="3.30.70.330">
    <property type="match status" value="1"/>
</dbReference>
<organism evidence="9 10">
    <name type="scientific">Pseudoloma neurophilia</name>
    <dbReference type="NCBI Taxonomy" id="146866"/>
    <lineage>
        <taxon>Eukaryota</taxon>
        <taxon>Fungi</taxon>
        <taxon>Fungi incertae sedis</taxon>
        <taxon>Microsporidia</taxon>
        <taxon>Pseudoloma</taxon>
    </lineage>
</organism>
<dbReference type="InterPro" id="IPR000504">
    <property type="entry name" value="RRM_dom"/>
</dbReference>
<dbReference type="OrthoDB" id="1099063at2759"/>
<dbReference type="GO" id="GO:0005737">
    <property type="term" value="C:cytoplasm"/>
    <property type="evidence" value="ECO:0007669"/>
    <property type="project" value="TreeGrafter"/>
</dbReference>
<evidence type="ECO:0000256" key="4">
    <source>
        <dbReference type="ARBA" id="ARBA00022884"/>
    </source>
</evidence>
<dbReference type="GO" id="GO:0006397">
    <property type="term" value="P:mRNA processing"/>
    <property type="evidence" value="ECO:0007669"/>
    <property type="project" value="UniProtKB-KW"/>
</dbReference>
<protein>
    <submittedName>
        <fullName evidence="9">Putative Nucleotide-binding, alpha-beta plait, RNA recognition motif domain protein</fullName>
    </submittedName>
</protein>
<proteinExistence type="predicted"/>
<keyword evidence="3" id="KW-0677">Repeat</keyword>
<name>A0A0R0LRB3_9MICR</name>
<evidence type="ECO:0000256" key="6">
    <source>
        <dbReference type="PROSITE-ProRule" id="PRU00176"/>
    </source>
</evidence>
<dbReference type="InterPro" id="IPR035979">
    <property type="entry name" value="RBD_domain_sf"/>
</dbReference>
<evidence type="ECO:0000313" key="9">
    <source>
        <dbReference type="EMBL" id="KRH92045.1"/>
    </source>
</evidence>
<sequence>MTLLVKKVPAQLTFNNLYDYFAKYGRINELRLIDDTATLQFDSFIAERDAFHDLHEVNGFKLLVEKDVQFDGCNGQCPTHCGKKTENYSKERNFDRSAHPNDINKIVIENIPVCNPLELKDFVRDLNLDPVYSRITNSGKFGIIEFRSIEAKNIALKELEGVNFKNHTLTVRPYFNRERRDYGGSSARREHGSRYNRDESMPKEEYGEKTEKCDDLRDWNRNIAGNNNA</sequence>
<feature type="domain" description="RRM" evidence="8">
    <location>
        <begin position="1"/>
        <end position="75"/>
    </location>
</feature>
<dbReference type="InterPro" id="IPR050374">
    <property type="entry name" value="RRT5_SRSF_SR"/>
</dbReference>
<evidence type="ECO:0000256" key="7">
    <source>
        <dbReference type="SAM" id="MobiDB-lite"/>
    </source>
</evidence>
<keyword evidence="10" id="KW-1185">Reference proteome</keyword>
<dbReference type="EMBL" id="LGUB01001268">
    <property type="protein sequence ID" value="KRH92045.1"/>
    <property type="molecule type" value="Genomic_DNA"/>
</dbReference>
<keyword evidence="4 6" id="KW-0694">RNA-binding</keyword>
<dbReference type="PANTHER" id="PTHR23003:SF62">
    <property type="entry name" value="SERINE_ARGININE (SR)-TYPE SHUTTLING MRNA BINDING PROTEIN NPL3"/>
    <property type="match status" value="1"/>
</dbReference>
<dbReference type="PROSITE" id="PS50102">
    <property type="entry name" value="RRM"/>
    <property type="match status" value="1"/>
</dbReference>
<keyword evidence="5" id="KW-0539">Nucleus</keyword>
<feature type="region of interest" description="Disordered" evidence="7">
    <location>
        <begin position="180"/>
        <end position="212"/>
    </location>
</feature>
<reference evidence="9 10" key="1">
    <citation type="submission" date="2015-07" db="EMBL/GenBank/DDBJ databases">
        <title>The genome of Pseudoloma neurophilia, a relevant intracellular parasite of the zebrafish.</title>
        <authorList>
            <person name="Ndikumana S."/>
            <person name="Pelin A."/>
            <person name="Sanders J."/>
            <person name="Corradi N."/>
        </authorList>
    </citation>
    <scope>NUCLEOTIDE SEQUENCE [LARGE SCALE GENOMIC DNA]</scope>
    <source>
        <strain evidence="9 10">MK1</strain>
    </source>
</reference>
<evidence type="ECO:0000256" key="3">
    <source>
        <dbReference type="ARBA" id="ARBA00022737"/>
    </source>
</evidence>
<evidence type="ECO:0000313" key="10">
    <source>
        <dbReference type="Proteomes" id="UP000051530"/>
    </source>
</evidence>
<evidence type="ECO:0000256" key="5">
    <source>
        <dbReference type="ARBA" id="ARBA00023242"/>
    </source>
</evidence>
<dbReference type="InterPro" id="IPR012677">
    <property type="entry name" value="Nucleotide-bd_a/b_plait_sf"/>
</dbReference>
<dbReference type="SMART" id="SM00360">
    <property type="entry name" value="RRM"/>
    <property type="match status" value="2"/>
</dbReference>
<dbReference type="GO" id="GO:0005634">
    <property type="term" value="C:nucleus"/>
    <property type="evidence" value="ECO:0007669"/>
    <property type="project" value="UniProtKB-SubCell"/>
</dbReference>
<dbReference type="Proteomes" id="UP000051530">
    <property type="component" value="Unassembled WGS sequence"/>
</dbReference>
<comment type="caution">
    <text evidence="9">The sequence shown here is derived from an EMBL/GenBank/DDBJ whole genome shotgun (WGS) entry which is preliminary data.</text>
</comment>
<comment type="subcellular location">
    <subcellularLocation>
        <location evidence="1">Nucleus</location>
    </subcellularLocation>
</comment>
<accession>A0A0R0LRB3</accession>
<keyword evidence="2" id="KW-0507">mRNA processing</keyword>